<dbReference type="InterPro" id="IPR011335">
    <property type="entry name" value="Restrct_endonuc-II-like"/>
</dbReference>
<feature type="domain" description="Restriction endonuclease type IV Mrr" evidence="3">
    <location>
        <begin position="64"/>
        <end position="176"/>
    </location>
</feature>
<protein>
    <submittedName>
        <fullName evidence="4">Restriction system protein</fullName>
    </submittedName>
</protein>
<keyword evidence="2" id="KW-0812">Transmembrane</keyword>
<dbReference type="EMBL" id="JAUSQU010000001">
    <property type="protein sequence ID" value="MDP9849702.1"/>
    <property type="molecule type" value="Genomic_DNA"/>
</dbReference>
<keyword evidence="2" id="KW-1133">Transmembrane helix</keyword>
<proteinExistence type="predicted"/>
<evidence type="ECO:0000259" key="3">
    <source>
        <dbReference type="Pfam" id="PF04471"/>
    </source>
</evidence>
<sequence>MLWLLAAMVVIILIPYALDAFTSAWPIVLVALVVLLALTACVILVLRGTSRRYRREVLKRAAVDRLTPGQFERLTAELLRNEGFRGVRVIGGARDGGIDVLGVAPGGRPYAIQCKLYTRPVGPGQVREFIGALRAAAYREHRGVLVTSSVLSRQASQTAREDGMIVIDRDRLADWMAGLYSLHSGEAASPAWLAWLRRGRPDRKRPDPLPAAREDDPGLSGVIVD</sequence>
<evidence type="ECO:0000313" key="5">
    <source>
        <dbReference type="Proteomes" id="UP001225356"/>
    </source>
</evidence>
<evidence type="ECO:0000256" key="1">
    <source>
        <dbReference type="SAM" id="MobiDB-lite"/>
    </source>
</evidence>
<keyword evidence="5" id="KW-1185">Reference proteome</keyword>
<comment type="caution">
    <text evidence="4">The sequence shown here is derived from an EMBL/GenBank/DDBJ whole genome shotgun (WGS) entry which is preliminary data.</text>
</comment>
<dbReference type="PANTHER" id="PTHR30015">
    <property type="entry name" value="MRR RESTRICTION SYSTEM PROTEIN"/>
    <property type="match status" value="1"/>
</dbReference>
<dbReference type="InterPro" id="IPR011856">
    <property type="entry name" value="tRNA_endonuc-like_dom_sf"/>
</dbReference>
<feature type="transmembrane region" description="Helical" evidence="2">
    <location>
        <begin position="27"/>
        <end position="46"/>
    </location>
</feature>
<dbReference type="InterPro" id="IPR007560">
    <property type="entry name" value="Restrct_endonuc_IV_Mrr"/>
</dbReference>
<dbReference type="RefSeq" id="WP_307567690.1">
    <property type="nucleotide sequence ID" value="NZ_JAUSQU010000001.1"/>
</dbReference>
<dbReference type="SUPFAM" id="SSF52980">
    <property type="entry name" value="Restriction endonuclease-like"/>
    <property type="match status" value="1"/>
</dbReference>
<keyword evidence="2" id="KW-0472">Membrane</keyword>
<dbReference type="PANTHER" id="PTHR30015:SF6">
    <property type="entry name" value="SLL1429 PROTEIN"/>
    <property type="match status" value="1"/>
</dbReference>
<name>A0ABT9QSG6_9ACTN</name>
<dbReference type="Gene3D" id="3.40.1350.10">
    <property type="match status" value="1"/>
</dbReference>
<feature type="region of interest" description="Disordered" evidence="1">
    <location>
        <begin position="202"/>
        <end position="225"/>
    </location>
</feature>
<dbReference type="Proteomes" id="UP001225356">
    <property type="component" value="Unassembled WGS sequence"/>
</dbReference>
<dbReference type="InterPro" id="IPR052906">
    <property type="entry name" value="Type_IV_Methyl-Rstrct_Enzyme"/>
</dbReference>
<organism evidence="4 5">
    <name type="scientific">Streptosporangium lutulentum</name>
    <dbReference type="NCBI Taxonomy" id="1461250"/>
    <lineage>
        <taxon>Bacteria</taxon>
        <taxon>Bacillati</taxon>
        <taxon>Actinomycetota</taxon>
        <taxon>Actinomycetes</taxon>
        <taxon>Streptosporangiales</taxon>
        <taxon>Streptosporangiaceae</taxon>
        <taxon>Streptosporangium</taxon>
    </lineage>
</organism>
<feature type="compositionally biased region" description="Basic and acidic residues" evidence="1">
    <location>
        <begin position="204"/>
        <end position="216"/>
    </location>
</feature>
<gene>
    <name evidence="4" type="ORF">J2853_008913</name>
</gene>
<evidence type="ECO:0000256" key="2">
    <source>
        <dbReference type="SAM" id="Phobius"/>
    </source>
</evidence>
<dbReference type="Pfam" id="PF04471">
    <property type="entry name" value="Mrr_cat"/>
    <property type="match status" value="1"/>
</dbReference>
<evidence type="ECO:0000313" key="4">
    <source>
        <dbReference type="EMBL" id="MDP9849702.1"/>
    </source>
</evidence>
<accession>A0ABT9QSG6</accession>
<reference evidence="4 5" key="1">
    <citation type="submission" date="2023-07" db="EMBL/GenBank/DDBJ databases">
        <title>Sequencing the genomes of 1000 actinobacteria strains.</title>
        <authorList>
            <person name="Klenk H.-P."/>
        </authorList>
    </citation>
    <scope>NUCLEOTIDE SEQUENCE [LARGE SCALE GENOMIC DNA]</scope>
    <source>
        <strain evidence="4 5">DSM 46740</strain>
    </source>
</reference>